<sequence>MSSSKVMESSAVNGDSNSLPLLRETLESVSKECPTRLGMSPNEIRTKSPTMDIFFDAIAAERLRRMPPDGSRLDGALRRASRLAFAVASLRDSVVGFMDGADEGAMMIWGAILLQLELGIERVDIIDGLFGQYGRVTMGISLLLQLENYFQTYRALQQEVTEIFAHVLQLVMHVTMEYREGERAQQWQTMGEAVNHSFFCYFNRFTTHWRRMSQVALATGAPKQQSPVDLAAIYQFLELQDRPLHMLLEGHNHSLADGSFAWFDPHLTTFTLSRRNMMLVTGNPGSGKSALAQWTMEKLQSSEFDLWNVIPISVRSDVPITTLPLSILKGILSQILDHAVTSRKTHESILSAVTKALELATTGAPDPQVEEHLWNAIRIALQSNMHYLLVIDGIDQIKHSEITVGTFLQRLQDAVSERNTPSKLIIFSRPLAASQMPLRESTTTHQIAMTAPLTQHDLHATLGDMMAADAAFSGLDVYQRDALATAIAPRAQGCFVWAQLTIGAIRNLSTIHEMQSAVKAAPHTLGDVIDRHLHSIELNRVGTQSLLAWLIASERPLRIQEVEQLLAVDLKTLKVASRPSNTEREVFYPLSRLISVRDGFVAFRHHLIREHIQARALMGQEVPFTLSEAHYDLLIRSLAWVRRSLTGETAVSWDKLRVTARDRYLDAYTLLEYTARYWLSHMLASPIASSKRDELTFTQPFRRAMPESVLFAQLELTNRESQFSRSSIVDLYRLAVTVRRIVLGGDSPALLQSLILSARAADLAKSSWANDHLYDAWMRSRAQLGPSDSITRNLEQLLVVTPEGRGKANQAVGFKTDALRDMTLAGWDSSDIGFAQRLQYLDRLVKTYKDNNQDDTAYDTSKQFYRQTVMTYGPHSSESMQAADFLTQNFNIAPPDEMALEIARNKYETMMRSMDATDPRRVAYSLRLAQMYEDSKQPARAEAVLTKLWSGLSARNIDTSSAWDQKTKVAFYYSQFLRRQRRPDEATAILRQLSADLEADGGVRSPEMASRADELRVEAREMGLDDMDRALSLQIWKYYYDSGQQYSPEAITLAESLVRGSLPAQGNVESMGALSPEESKLLPGLIDSIASSGAGKRTLPLLTLCHQLTTQHIRDEEWREGSDTAWAVLKHAWPTVEDPQSKAKFASSEAPILANLALDHAYCLFRRLDIQTASIVYGNAFKASITADQVAVPSVTAVVKTVVEFYETTFQFQKALVLLHQVSDFFGSRLGDHDKHTIDTRYYEGDLALRLDKQGEAEDSYRHIYRACLRDGKVSSSGVRAAVALVNIYVQNKEWDSALEVYRHLWPTLVRFDEKDGYDRALLEGLLPKTYTGYMELLSNSAANGSYAERYKVASQHQQLCRKLYGPTDARTRDATLTLAALCADSDQHAGEALNNYHQVLNTHDWVSASESSRALPDMSEPLPISIKHQMAQLYLRQKDTSEPARSLYAEELALAKQQQGLSAPTTLFWLREIARMHAVQESPEARRKGAALLDDHVDEVVHVTANHEALVDRAHALAQIYLDLGYIDEGNRLIDGLHQRVINETPATQRQSLNEYRPAVFVAAFEEVFGKQRSSRQILDDLSREGQVYNAFQRSLSSHDLMPTLAAGEKLHRLQTNQKRHSSAQDTEGKLYDYFCNNLSIAQPLRQKDSVKQFYGVCRRESLQDDYNINIITSTTRMVKGLCDRSQFQDAADVTGVFHSFAHLTDGLRTPESIFTAIKLCSYLNGYQTQKCIDETTQRHMKLESQMLLEEIMTKTKELPLEFTELPFEELNDLVTVLGEHEMFEDLEVCTFPKHRIRNMLIRQSILTDLWTSRIVQKTWSLPAVVWIGRRLVETRFCRGRVSSATQLGKDICYNLRQVWGNCDPVTLEMTKLLSGLYTASGNHLAASALHETALAELLNSDSDHQEGAVEAVTQHLELLQHAQARLAKDGQGAAIDATAAQERVHQIATKFGLSTEQLEAVADADESLGIWQRPRRFSLDVEDLAKHQNHLRQSSGSALLNGNAGAKRLGLEAARHIARLGASKIILAVRNTAAGHEAVKSIEESTNRPGICEVWEVDLASYASVLSFADRANALPRLDAVIENAALATQNYQLAEGHERSITVNVISTVLLGLLLLPKLRETGKLYPGRKPTLSIVVSEVHAWTKFPEWRSENTFSALDDQATTDMYERYPTSKLVGILAVREMVARLRDESVVVNMINPGFCHSQLAREGGW</sequence>
<proteinExistence type="predicted"/>
<dbReference type="Proteomes" id="UP000541154">
    <property type="component" value="Unassembled WGS sequence"/>
</dbReference>
<dbReference type="SUPFAM" id="SSF52540">
    <property type="entry name" value="P-loop containing nucleoside triphosphate hydrolases"/>
    <property type="match status" value="1"/>
</dbReference>
<evidence type="ECO:0000313" key="3">
    <source>
        <dbReference type="EMBL" id="KAF5862640.1"/>
    </source>
</evidence>
<name>A0A8H6AA96_PETAA</name>
<keyword evidence="4" id="KW-1185">Reference proteome</keyword>
<dbReference type="Pfam" id="PF24883">
    <property type="entry name" value="NPHP3_N"/>
    <property type="match status" value="1"/>
</dbReference>
<feature type="non-terminal residue" evidence="3">
    <location>
        <position position="2216"/>
    </location>
</feature>
<dbReference type="InterPro" id="IPR036291">
    <property type="entry name" value="NAD(P)-bd_dom_sf"/>
</dbReference>
<evidence type="ECO:0000259" key="2">
    <source>
        <dbReference type="Pfam" id="PF24883"/>
    </source>
</evidence>
<dbReference type="Pfam" id="PF00106">
    <property type="entry name" value="adh_short"/>
    <property type="match status" value="1"/>
</dbReference>
<dbReference type="PANTHER" id="PTHR10039">
    <property type="entry name" value="AMELOGENIN"/>
    <property type="match status" value="1"/>
</dbReference>
<gene>
    <name evidence="3" type="ORF">ETB97_011372</name>
</gene>
<evidence type="ECO:0000313" key="4">
    <source>
        <dbReference type="Proteomes" id="UP000541154"/>
    </source>
</evidence>
<organism evidence="3 4">
    <name type="scientific">Petromyces alliaceus</name>
    <name type="common">Aspergillus alliaceus</name>
    <dbReference type="NCBI Taxonomy" id="209559"/>
    <lineage>
        <taxon>Eukaryota</taxon>
        <taxon>Fungi</taxon>
        <taxon>Dikarya</taxon>
        <taxon>Ascomycota</taxon>
        <taxon>Pezizomycotina</taxon>
        <taxon>Eurotiomycetes</taxon>
        <taxon>Eurotiomycetidae</taxon>
        <taxon>Eurotiales</taxon>
        <taxon>Aspergillaceae</taxon>
        <taxon>Aspergillus</taxon>
        <taxon>Aspergillus subgen. Circumdati</taxon>
    </lineage>
</organism>
<evidence type="ECO:0000256" key="1">
    <source>
        <dbReference type="ARBA" id="ARBA00022737"/>
    </source>
</evidence>
<feature type="domain" description="Nephrocystin 3-like N-terminal" evidence="2">
    <location>
        <begin position="274"/>
        <end position="429"/>
    </location>
</feature>
<dbReference type="EMBL" id="SPNV01000069">
    <property type="protein sequence ID" value="KAF5862640.1"/>
    <property type="molecule type" value="Genomic_DNA"/>
</dbReference>
<dbReference type="Gene3D" id="3.40.50.300">
    <property type="entry name" value="P-loop containing nucleotide triphosphate hydrolases"/>
    <property type="match status" value="1"/>
</dbReference>
<comment type="caution">
    <text evidence="3">The sequence shown here is derived from an EMBL/GenBank/DDBJ whole genome shotgun (WGS) entry which is preliminary data.</text>
</comment>
<dbReference type="InterPro" id="IPR056884">
    <property type="entry name" value="NPHP3-like_N"/>
</dbReference>
<keyword evidence="1" id="KW-0677">Repeat</keyword>
<dbReference type="InterPro" id="IPR002347">
    <property type="entry name" value="SDR_fam"/>
</dbReference>
<protein>
    <recommendedName>
        <fullName evidence="2">Nephrocystin 3-like N-terminal domain-containing protein</fullName>
    </recommendedName>
</protein>
<dbReference type="Gene3D" id="3.40.50.720">
    <property type="entry name" value="NAD(P)-binding Rossmann-like Domain"/>
    <property type="match status" value="1"/>
</dbReference>
<accession>A0A8H6AA96</accession>
<dbReference type="InterPro" id="IPR027417">
    <property type="entry name" value="P-loop_NTPase"/>
</dbReference>
<dbReference type="PANTHER" id="PTHR10039:SF11">
    <property type="entry name" value="NACHT DOMAIN PROTEIN (AFU_ORTHOLOGUE AFUA_1G01490)"/>
    <property type="match status" value="1"/>
</dbReference>
<dbReference type="SUPFAM" id="SSF51735">
    <property type="entry name" value="NAD(P)-binding Rossmann-fold domains"/>
    <property type="match status" value="1"/>
</dbReference>
<reference evidence="3 4" key="1">
    <citation type="submission" date="2019-04" db="EMBL/GenBank/DDBJ databases">
        <title>Aspergillus burnettii sp. nov., novel species from soil in southeast Queensland.</title>
        <authorList>
            <person name="Gilchrist C.L.M."/>
            <person name="Pitt J.I."/>
            <person name="Lange L."/>
            <person name="Lacey H.J."/>
            <person name="Vuong D."/>
            <person name="Midgley D.J."/>
            <person name="Greenfield P."/>
            <person name="Bradbury M."/>
            <person name="Lacey E."/>
            <person name="Busk P.K."/>
            <person name="Pilgaard B."/>
            <person name="Chooi Y.H."/>
            <person name="Piggott A.M."/>
        </authorList>
    </citation>
    <scope>NUCLEOTIDE SEQUENCE [LARGE SCALE GENOMIC DNA]</scope>
    <source>
        <strain evidence="3 4">FRR 5400</strain>
    </source>
</reference>